<dbReference type="InterPro" id="IPR016763">
    <property type="entry name" value="VAP"/>
</dbReference>
<dbReference type="Gene3D" id="2.60.40.10">
    <property type="entry name" value="Immunoglobulins"/>
    <property type="match status" value="1"/>
</dbReference>
<evidence type="ECO:0000256" key="2">
    <source>
        <dbReference type="ARBA" id="ARBA00008932"/>
    </source>
</evidence>
<evidence type="ECO:0000256" key="4">
    <source>
        <dbReference type="ARBA" id="ARBA00022989"/>
    </source>
</evidence>
<dbReference type="GO" id="GO:0090158">
    <property type="term" value="P:endoplasmic reticulum membrane organization"/>
    <property type="evidence" value="ECO:0007669"/>
    <property type="project" value="TreeGrafter"/>
</dbReference>
<evidence type="ECO:0000256" key="3">
    <source>
        <dbReference type="ARBA" id="ARBA00022692"/>
    </source>
</evidence>
<feature type="domain" description="MSP" evidence="7">
    <location>
        <begin position="20"/>
        <end position="134"/>
    </location>
</feature>
<keyword evidence="5" id="KW-0472">Membrane</keyword>
<keyword evidence="9" id="KW-1185">Reference proteome</keyword>
<dbReference type="SUPFAM" id="SSF49354">
    <property type="entry name" value="PapD-like"/>
    <property type="match status" value="1"/>
</dbReference>
<proteinExistence type="inferred from homology"/>
<dbReference type="GO" id="GO:0005886">
    <property type="term" value="C:plasma membrane"/>
    <property type="evidence" value="ECO:0007669"/>
    <property type="project" value="TreeGrafter"/>
</dbReference>
<dbReference type="EMBL" id="BQFW01000001">
    <property type="protein sequence ID" value="GJJ68312.1"/>
    <property type="molecule type" value="Genomic_DNA"/>
</dbReference>
<dbReference type="InterPro" id="IPR008962">
    <property type="entry name" value="PapD-like_sf"/>
</dbReference>
<dbReference type="PROSITE" id="PS50202">
    <property type="entry name" value="MSP"/>
    <property type="match status" value="1"/>
</dbReference>
<evidence type="ECO:0000256" key="1">
    <source>
        <dbReference type="ARBA" id="ARBA00004211"/>
    </source>
</evidence>
<evidence type="ECO:0000256" key="6">
    <source>
        <dbReference type="SAM" id="MobiDB-lite"/>
    </source>
</evidence>
<dbReference type="Pfam" id="PF00635">
    <property type="entry name" value="Motile_Sperm"/>
    <property type="match status" value="1"/>
</dbReference>
<dbReference type="PANTHER" id="PTHR10809:SF6">
    <property type="entry name" value="AT11025P-RELATED"/>
    <property type="match status" value="1"/>
</dbReference>
<dbReference type="AlphaFoldDB" id="A0A9P3H246"/>
<feature type="compositionally biased region" description="Polar residues" evidence="6">
    <location>
        <begin position="228"/>
        <end position="259"/>
    </location>
</feature>
<evidence type="ECO:0000256" key="5">
    <source>
        <dbReference type="ARBA" id="ARBA00023136"/>
    </source>
</evidence>
<name>A0A9P3H246_9FUNG</name>
<feature type="region of interest" description="Disordered" evidence="6">
    <location>
        <begin position="136"/>
        <end position="273"/>
    </location>
</feature>
<evidence type="ECO:0000259" key="7">
    <source>
        <dbReference type="PROSITE" id="PS50202"/>
    </source>
</evidence>
<feature type="region of interest" description="Disordered" evidence="6">
    <location>
        <begin position="403"/>
        <end position="423"/>
    </location>
</feature>
<dbReference type="InterPro" id="IPR000535">
    <property type="entry name" value="MSP_dom"/>
</dbReference>
<dbReference type="OrthoDB" id="75724at2759"/>
<evidence type="ECO:0000313" key="9">
    <source>
        <dbReference type="Proteomes" id="UP000827284"/>
    </source>
</evidence>
<dbReference type="GO" id="GO:0061817">
    <property type="term" value="P:endoplasmic reticulum-plasma membrane tethering"/>
    <property type="evidence" value="ECO:0007669"/>
    <property type="project" value="TreeGrafter"/>
</dbReference>
<comment type="similarity">
    <text evidence="2">Belongs to the VAMP-associated protein (VAP) (TC 9.B.17) family.</text>
</comment>
<sequence>MSLSSNSSPTSNNAQSPTSFLRISPQNFQFTASKVSSGLVSKLKIKNLLSAPVGYKFKTNAPLRYSVKPVLGVLVPGQSIEVFVRCESWVNPQDRFLLQSIALTEDESAQIDAASWKELDRRRIIETFIQCASSSTLTMRDPQDDGGSISSSSSNSSSMASSMHSSARSAHSDKSRPQPQVQRSYHHSPGSGGLRSGSTKLSAGGRKMSTSSSTSSNTSSPPGSYPTLFTSSSKGAAQNSSMGSSHSASTKVSRGSAGSSKGEGVDVPSTPGSSLGLLATPVNYLTTKLSNSRQTVRMVSRLLAVRQYTKMQVFTVSVICLLLGLLLPLEKILVLVGGGPALPTSPLNHRNQQHHHDPFRNGVLTTRATAIRASPLSSSSFTRASFASSEPEAFKAVPEMNHVEVEPPSSAPPTAADEVEGAV</sequence>
<dbReference type="GO" id="GO:0005789">
    <property type="term" value="C:endoplasmic reticulum membrane"/>
    <property type="evidence" value="ECO:0007669"/>
    <property type="project" value="InterPro"/>
</dbReference>
<reference evidence="8" key="1">
    <citation type="submission" date="2021-11" db="EMBL/GenBank/DDBJ databases">
        <authorList>
            <person name="Herlambang A."/>
            <person name="Guo Y."/>
            <person name="Takashima Y."/>
            <person name="Nishizawa T."/>
        </authorList>
    </citation>
    <scope>NUCLEOTIDE SEQUENCE</scope>
    <source>
        <strain evidence="8">E1425</strain>
    </source>
</reference>
<keyword evidence="4" id="KW-1133">Transmembrane helix</keyword>
<organism evidence="8 9">
    <name type="scientific">Entomortierella parvispora</name>
    <dbReference type="NCBI Taxonomy" id="205924"/>
    <lineage>
        <taxon>Eukaryota</taxon>
        <taxon>Fungi</taxon>
        <taxon>Fungi incertae sedis</taxon>
        <taxon>Mucoromycota</taxon>
        <taxon>Mortierellomycotina</taxon>
        <taxon>Mortierellomycetes</taxon>
        <taxon>Mortierellales</taxon>
        <taxon>Mortierellaceae</taxon>
        <taxon>Entomortierella</taxon>
    </lineage>
</organism>
<protein>
    <recommendedName>
        <fullName evidence="7">MSP domain-containing protein</fullName>
    </recommendedName>
</protein>
<dbReference type="Proteomes" id="UP000827284">
    <property type="component" value="Unassembled WGS sequence"/>
</dbReference>
<evidence type="ECO:0000313" key="8">
    <source>
        <dbReference type="EMBL" id="GJJ68312.1"/>
    </source>
</evidence>
<reference evidence="8" key="2">
    <citation type="journal article" date="2022" name="Microbiol. Resour. Announc.">
        <title>Whole-Genome Sequence of Entomortierella parvispora E1425, a Mucoromycotan Fungus Associated with Burkholderiaceae-Related Endosymbiotic Bacteria.</title>
        <authorList>
            <person name="Herlambang A."/>
            <person name="Guo Y."/>
            <person name="Takashima Y."/>
            <person name="Narisawa K."/>
            <person name="Ohta H."/>
            <person name="Nishizawa T."/>
        </authorList>
    </citation>
    <scope>NUCLEOTIDE SEQUENCE</scope>
    <source>
        <strain evidence="8">E1425</strain>
    </source>
</reference>
<feature type="compositionally biased region" description="Low complexity" evidence="6">
    <location>
        <begin position="148"/>
        <end position="169"/>
    </location>
</feature>
<feature type="compositionally biased region" description="Low complexity" evidence="6">
    <location>
        <begin position="209"/>
        <end position="227"/>
    </location>
</feature>
<accession>A0A9P3H246</accession>
<comment type="subcellular location">
    <subcellularLocation>
        <location evidence="1">Membrane</location>
        <topology evidence="1">Single-pass type IV membrane protein</topology>
    </subcellularLocation>
</comment>
<comment type="caution">
    <text evidence="8">The sequence shown here is derived from an EMBL/GenBank/DDBJ whole genome shotgun (WGS) entry which is preliminary data.</text>
</comment>
<dbReference type="InterPro" id="IPR013783">
    <property type="entry name" value="Ig-like_fold"/>
</dbReference>
<keyword evidence="3" id="KW-0812">Transmembrane</keyword>
<gene>
    <name evidence="8" type="ORF">EMPS_00658</name>
</gene>
<dbReference type="PANTHER" id="PTHR10809">
    <property type="entry name" value="VESICLE-ASSOCIATED MEMBRANE PROTEIN-ASSOCIATED PROTEIN"/>
    <property type="match status" value="1"/>
</dbReference>